<evidence type="ECO:0000256" key="8">
    <source>
        <dbReference type="SAM" id="Phobius"/>
    </source>
</evidence>
<evidence type="ECO:0000256" key="2">
    <source>
        <dbReference type="ARBA" id="ARBA00009657"/>
    </source>
</evidence>
<evidence type="ECO:0000259" key="9">
    <source>
        <dbReference type="PROSITE" id="PS51465"/>
    </source>
</evidence>
<keyword evidence="3" id="KW-1003">Cell membrane</keyword>
<evidence type="ECO:0000256" key="6">
    <source>
        <dbReference type="ARBA" id="ARBA00023136"/>
    </source>
</evidence>
<name>A0A7R8VBF4_TIMDO</name>
<feature type="transmembrane region" description="Helical" evidence="8">
    <location>
        <begin position="27"/>
        <end position="47"/>
    </location>
</feature>
<evidence type="ECO:0000256" key="7">
    <source>
        <dbReference type="ARBA" id="ARBA00023157"/>
    </source>
</evidence>
<dbReference type="InterPro" id="IPR004156">
    <property type="entry name" value="OATP"/>
</dbReference>
<dbReference type="GO" id="GO:0015347">
    <property type="term" value="F:sodium-independent organic anion transmembrane transporter activity"/>
    <property type="evidence" value="ECO:0007669"/>
    <property type="project" value="TreeGrafter"/>
</dbReference>
<dbReference type="InterPro" id="IPR002350">
    <property type="entry name" value="Kazal_dom"/>
</dbReference>
<comment type="subcellular location">
    <subcellularLocation>
        <location evidence="1">Cell membrane</location>
        <topology evidence="1">Multi-pass membrane protein</topology>
    </subcellularLocation>
</comment>
<accession>A0A7R8VBF4</accession>
<evidence type="ECO:0000256" key="5">
    <source>
        <dbReference type="ARBA" id="ARBA00022989"/>
    </source>
</evidence>
<dbReference type="PANTHER" id="PTHR11388:SF76">
    <property type="entry name" value="SOLUTE CARRIER ORGANIC ANION TRANSPORTER FAMILY MEMBER"/>
    <property type="match status" value="1"/>
</dbReference>
<dbReference type="AlphaFoldDB" id="A0A7R8VBF4"/>
<comment type="similarity">
    <text evidence="2">Belongs to the organo anion transporter (TC 2.A.60) family.</text>
</comment>
<keyword evidence="5 8" id="KW-1133">Transmembrane helix</keyword>
<organism evidence="10">
    <name type="scientific">Timema douglasi</name>
    <name type="common">Walking stick</name>
    <dbReference type="NCBI Taxonomy" id="61478"/>
    <lineage>
        <taxon>Eukaryota</taxon>
        <taxon>Metazoa</taxon>
        <taxon>Ecdysozoa</taxon>
        <taxon>Arthropoda</taxon>
        <taxon>Hexapoda</taxon>
        <taxon>Insecta</taxon>
        <taxon>Pterygota</taxon>
        <taxon>Neoptera</taxon>
        <taxon>Polyneoptera</taxon>
        <taxon>Phasmatodea</taxon>
        <taxon>Timematodea</taxon>
        <taxon>Timematoidea</taxon>
        <taxon>Timematidae</taxon>
        <taxon>Timema</taxon>
    </lineage>
</organism>
<proteinExistence type="inferred from homology"/>
<feature type="domain" description="Kazal-like" evidence="9">
    <location>
        <begin position="260"/>
        <end position="316"/>
    </location>
</feature>
<evidence type="ECO:0000313" key="10">
    <source>
        <dbReference type="EMBL" id="CAD7194625.1"/>
    </source>
</evidence>
<feature type="transmembrane region" description="Helical" evidence="8">
    <location>
        <begin position="198"/>
        <end position="219"/>
    </location>
</feature>
<evidence type="ECO:0000256" key="1">
    <source>
        <dbReference type="ARBA" id="ARBA00004651"/>
    </source>
</evidence>
<keyword evidence="6 8" id="KW-0472">Membrane</keyword>
<reference evidence="10" key="1">
    <citation type="submission" date="2020-11" db="EMBL/GenBank/DDBJ databases">
        <authorList>
            <person name="Tran Van P."/>
        </authorList>
    </citation>
    <scope>NUCLEOTIDE SEQUENCE</scope>
</reference>
<feature type="transmembrane region" description="Helical" evidence="8">
    <location>
        <begin position="114"/>
        <end position="135"/>
    </location>
</feature>
<dbReference type="EMBL" id="OA564531">
    <property type="protein sequence ID" value="CAD7194625.1"/>
    <property type="molecule type" value="Genomic_DNA"/>
</dbReference>
<keyword evidence="4 8" id="KW-0812">Transmembrane</keyword>
<dbReference type="InterPro" id="IPR036259">
    <property type="entry name" value="MFS_trans_sf"/>
</dbReference>
<dbReference type="PROSITE" id="PS51465">
    <property type="entry name" value="KAZAL_2"/>
    <property type="match status" value="1"/>
</dbReference>
<keyword evidence="7" id="KW-1015">Disulfide bond</keyword>
<dbReference type="Pfam" id="PF03137">
    <property type="entry name" value="OATP"/>
    <property type="match status" value="2"/>
</dbReference>
<evidence type="ECO:0000256" key="4">
    <source>
        <dbReference type="ARBA" id="ARBA00022692"/>
    </source>
</evidence>
<dbReference type="PANTHER" id="PTHR11388">
    <property type="entry name" value="ORGANIC ANION TRANSPORTER"/>
    <property type="match status" value="1"/>
</dbReference>
<dbReference type="SUPFAM" id="SSF103473">
    <property type="entry name" value="MFS general substrate transporter"/>
    <property type="match status" value="1"/>
</dbReference>
<dbReference type="GO" id="GO:0043252">
    <property type="term" value="P:sodium-independent organic anion transport"/>
    <property type="evidence" value="ECO:0007669"/>
    <property type="project" value="TreeGrafter"/>
</dbReference>
<dbReference type="GO" id="GO:0016323">
    <property type="term" value="C:basolateral plasma membrane"/>
    <property type="evidence" value="ECO:0007669"/>
    <property type="project" value="TreeGrafter"/>
</dbReference>
<protein>
    <recommendedName>
        <fullName evidence="9">Kazal-like domain-containing protein</fullName>
    </recommendedName>
</protein>
<sequence length="418" mass="46687">MPHTSLCMKGRHREVCTDDDLTGEFSFLLVVILFFSQFVLGIGWTLFQTLGQTYLDDNTDKKKTPFMISIASSLRQLGPALGSYLTSACLKLYIDLSVTPVIDIKDPRWIGAWWLGWVIIGFILLIISIGISMFPKEIVYKKQKRVKVTHLIEIKPKQLKSPSEEKPLNRCENTLKILAPAEVSGFLSTLKRMAKNKILLYNYLSTICTMLYGSGMSSFNFKYMEAQFNVPVPVIVETLGKARAMLTVKPFRCKAVKARVSITTDCNSLCDCGDTKFEPVCFTSENITYYSPCHAGCTSETVRDSYKIYSGCSCVNTTNLPEGENNTIVSGVCATDCYKEFITIVLKKDKDFAQGLGLVLYSLLGQIPGPIIFGAVIGLHTYTKVKWYTQLVSSYANAVLPLPRPKSSVFSLTSKRRI</sequence>
<evidence type="ECO:0000256" key="3">
    <source>
        <dbReference type="ARBA" id="ARBA00022475"/>
    </source>
</evidence>
<gene>
    <name evidence="10" type="ORF">TDIB3V08_LOCUS1042</name>
</gene>
<dbReference type="Gene3D" id="1.20.1250.20">
    <property type="entry name" value="MFS general substrate transporter like domains"/>
    <property type="match status" value="1"/>
</dbReference>